<name>A0ABV0FK31_9GAMM</name>
<dbReference type="Proteomes" id="UP001477278">
    <property type="component" value="Unassembled WGS sequence"/>
</dbReference>
<dbReference type="PROSITE" id="PS51186">
    <property type="entry name" value="GNAT"/>
    <property type="match status" value="1"/>
</dbReference>
<evidence type="ECO:0000256" key="1">
    <source>
        <dbReference type="ARBA" id="ARBA00022679"/>
    </source>
</evidence>
<dbReference type="RefSeq" id="WP_347689533.1">
    <property type="nucleotide sequence ID" value="NZ_JBDPZN010000001.1"/>
</dbReference>
<organism evidence="4 5">
    <name type="scientific">Shewanella vesiculosa</name>
    <dbReference type="NCBI Taxonomy" id="518738"/>
    <lineage>
        <taxon>Bacteria</taxon>
        <taxon>Pseudomonadati</taxon>
        <taxon>Pseudomonadota</taxon>
        <taxon>Gammaproteobacteria</taxon>
        <taxon>Alteromonadales</taxon>
        <taxon>Shewanellaceae</taxon>
        <taxon>Shewanella</taxon>
    </lineage>
</organism>
<gene>
    <name evidence="4" type="ORF">ABHN84_02660</name>
</gene>
<comment type="caution">
    <text evidence="4">The sequence shown here is derived from an EMBL/GenBank/DDBJ whole genome shotgun (WGS) entry which is preliminary data.</text>
</comment>
<dbReference type="SUPFAM" id="SSF55729">
    <property type="entry name" value="Acyl-CoA N-acyltransferases (Nat)"/>
    <property type="match status" value="1"/>
</dbReference>
<dbReference type="InterPro" id="IPR016181">
    <property type="entry name" value="Acyl_CoA_acyltransferase"/>
</dbReference>
<feature type="domain" description="N-acetyltransferase" evidence="3">
    <location>
        <begin position="1"/>
        <end position="163"/>
    </location>
</feature>
<evidence type="ECO:0000313" key="4">
    <source>
        <dbReference type="EMBL" id="MEO3681186.1"/>
    </source>
</evidence>
<dbReference type="InterPro" id="IPR050832">
    <property type="entry name" value="Bact_Acetyltransf"/>
</dbReference>
<dbReference type="Pfam" id="PF00583">
    <property type="entry name" value="Acetyltransf_1"/>
    <property type="match status" value="1"/>
</dbReference>
<proteinExistence type="predicted"/>
<protein>
    <submittedName>
        <fullName evidence="4">GNAT family N-acetyltransferase</fullName>
    </submittedName>
</protein>
<accession>A0ABV0FK31</accession>
<sequence length="163" mass="18020">MSIRPITANDWPAIMAIQAQCYVELTPESLEVMQSKWQLSPASCVVFERQGNVLAYALVHPWQRGDAPSLNLELKGPIESNSWYLHDMAISPNAQGMGVGKQLFTYLINQAKTLMVNGIGLVAVQGAQTYWQQQGFKPEPTSAKLAQSLESYPTGACYLYLPL</sequence>
<dbReference type="Gene3D" id="3.40.630.30">
    <property type="match status" value="1"/>
</dbReference>
<evidence type="ECO:0000256" key="2">
    <source>
        <dbReference type="ARBA" id="ARBA00023315"/>
    </source>
</evidence>
<dbReference type="EMBL" id="JBDPZN010000001">
    <property type="protein sequence ID" value="MEO3681186.1"/>
    <property type="molecule type" value="Genomic_DNA"/>
</dbReference>
<keyword evidence="2" id="KW-0012">Acyltransferase</keyword>
<dbReference type="InterPro" id="IPR000182">
    <property type="entry name" value="GNAT_dom"/>
</dbReference>
<evidence type="ECO:0000313" key="5">
    <source>
        <dbReference type="Proteomes" id="UP001477278"/>
    </source>
</evidence>
<reference evidence="4 5" key="1">
    <citation type="submission" date="2024-05" db="EMBL/GenBank/DDBJ databases">
        <title>Genome sequencing of Marine Estuary Bacteria, Shewanella vesiculosa and S. baltica, and Pseudomonas syringae.</title>
        <authorList>
            <person name="Gurung A."/>
            <person name="Maclea K.S."/>
        </authorList>
    </citation>
    <scope>NUCLEOTIDE SEQUENCE [LARGE SCALE GENOMIC DNA]</scope>
    <source>
        <strain evidence="4 5">1A</strain>
    </source>
</reference>
<dbReference type="CDD" id="cd04301">
    <property type="entry name" value="NAT_SF"/>
    <property type="match status" value="1"/>
</dbReference>
<keyword evidence="5" id="KW-1185">Reference proteome</keyword>
<keyword evidence="1" id="KW-0808">Transferase</keyword>
<dbReference type="PANTHER" id="PTHR43877">
    <property type="entry name" value="AMINOALKYLPHOSPHONATE N-ACETYLTRANSFERASE-RELATED-RELATED"/>
    <property type="match status" value="1"/>
</dbReference>
<evidence type="ECO:0000259" key="3">
    <source>
        <dbReference type="PROSITE" id="PS51186"/>
    </source>
</evidence>
<dbReference type="PANTHER" id="PTHR43877:SF2">
    <property type="entry name" value="AMINOALKYLPHOSPHONATE N-ACETYLTRANSFERASE-RELATED"/>
    <property type="match status" value="1"/>
</dbReference>